<name>A0A2G8SLC1_9APHY</name>
<dbReference type="EMBL" id="AYKW01000005">
    <property type="protein sequence ID" value="PIL34549.1"/>
    <property type="molecule type" value="Genomic_DNA"/>
</dbReference>
<evidence type="ECO:0000256" key="2">
    <source>
        <dbReference type="ARBA" id="ARBA00022553"/>
    </source>
</evidence>
<proteinExistence type="predicted"/>
<sequence>MKSTSRRRRISKTGSKVSGSSKKASHRRPHKPFDPAPPIPPYILRAKDDDPDKYNTHNPFDHDIPLHDETGQPQSLPRGTIACPTGVVCARVLYPTSSEFSRMHAVKPANRFGPTGARGAVASLVEQLKAGGLDPDDEIMLAYLKQIDMDGQFREHYHNAAEACERAEVLHPIHRKMVRYRRARRDGALSRGDYADLKDEDRQRRRAEARLREEEEARQRASEEAKRREEERVRAEEEARREAQRRGEEERRRQRELEQQRLDEQRERARQEEIREVERVQELRRQWEVQQEQLRHEEEERRRVARLERERRDRSMIRRWTAEREQEEWQARFERDVREYNESIRRVREFEENQRAAKVLEDIARYRSEAVASYEALWKKLRARECPPQCFSFDNFPLPIFVHSGKPDLEKITPEAIAEFVLSPLRSDAHVKSLKSHVKEEMLSWHSDKFSSVILPTVREFDQEQMVLAADNIMKILTELNEKLR</sequence>
<dbReference type="PANTHER" id="PTHR15263">
    <property type="entry name" value="I-KAPPA-B-LIKE PROTEIN IKBL"/>
    <property type="match status" value="1"/>
</dbReference>
<dbReference type="Proteomes" id="UP000230002">
    <property type="component" value="Unassembled WGS sequence"/>
</dbReference>
<evidence type="ECO:0000313" key="8">
    <source>
        <dbReference type="Proteomes" id="UP000230002"/>
    </source>
</evidence>
<evidence type="ECO:0000313" key="7">
    <source>
        <dbReference type="EMBL" id="PIL34549.1"/>
    </source>
</evidence>
<accession>A0A2G8SLC1</accession>
<feature type="compositionally biased region" description="Basic and acidic residues" evidence="6">
    <location>
        <begin position="45"/>
        <end position="70"/>
    </location>
</feature>
<dbReference type="GO" id="GO:0043124">
    <property type="term" value="P:negative regulation of canonical NF-kappaB signal transduction"/>
    <property type="evidence" value="ECO:0007669"/>
    <property type="project" value="InterPro"/>
</dbReference>
<evidence type="ECO:0000256" key="4">
    <source>
        <dbReference type="ARBA" id="ARBA00023043"/>
    </source>
</evidence>
<gene>
    <name evidence="7" type="ORF">GSI_03327</name>
</gene>
<keyword evidence="5" id="KW-0539">Nucleus</keyword>
<feature type="compositionally biased region" description="Low complexity" evidence="6">
    <location>
        <begin position="12"/>
        <end position="22"/>
    </location>
</feature>
<reference evidence="7 8" key="1">
    <citation type="journal article" date="2015" name="Sci. Rep.">
        <title>Chromosome-level genome map provides insights into diverse defense mechanisms in the medicinal fungus Ganoderma sinense.</title>
        <authorList>
            <person name="Zhu Y."/>
            <person name="Xu J."/>
            <person name="Sun C."/>
            <person name="Zhou S."/>
            <person name="Xu H."/>
            <person name="Nelson D.R."/>
            <person name="Qian J."/>
            <person name="Song J."/>
            <person name="Luo H."/>
            <person name="Xiang L."/>
            <person name="Li Y."/>
            <person name="Xu Z."/>
            <person name="Ji A."/>
            <person name="Wang L."/>
            <person name="Lu S."/>
            <person name="Hayward A."/>
            <person name="Sun W."/>
            <person name="Li X."/>
            <person name="Schwartz D.C."/>
            <person name="Wang Y."/>
            <person name="Chen S."/>
        </authorList>
    </citation>
    <scope>NUCLEOTIDE SEQUENCE [LARGE SCALE GENOMIC DNA]</scope>
    <source>
        <strain evidence="7 8">ZZ0214-1</strain>
    </source>
</reference>
<protein>
    <submittedName>
        <fullName evidence="7">Uncharacterized protein</fullName>
    </submittedName>
</protein>
<comment type="subcellular location">
    <subcellularLocation>
        <location evidence="1">Nucleus</location>
    </subcellularLocation>
</comment>
<dbReference type="InterPro" id="IPR038753">
    <property type="entry name" value="NFKBIL1"/>
</dbReference>
<evidence type="ECO:0000256" key="5">
    <source>
        <dbReference type="ARBA" id="ARBA00023242"/>
    </source>
</evidence>
<feature type="compositionally biased region" description="Basic residues" evidence="6">
    <location>
        <begin position="1"/>
        <end position="11"/>
    </location>
</feature>
<keyword evidence="4" id="KW-0040">ANK repeat</keyword>
<feature type="region of interest" description="Disordered" evidence="6">
    <location>
        <begin position="1"/>
        <end position="73"/>
    </location>
</feature>
<evidence type="ECO:0000256" key="6">
    <source>
        <dbReference type="SAM" id="MobiDB-lite"/>
    </source>
</evidence>
<keyword evidence="8" id="KW-1185">Reference proteome</keyword>
<dbReference type="GO" id="GO:0005634">
    <property type="term" value="C:nucleus"/>
    <property type="evidence" value="ECO:0007669"/>
    <property type="project" value="UniProtKB-SubCell"/>
</dbReference>
<evidence type="ECO:0000256" key="3">
    <source>
        <dbReference type="ARBA" id="ARBA00022737"/>
    </source>
</evidence>
<keyword evidence="2" id="KW-0597">Phosphoprotein</keyword>
<dbReference type="OrthoDB" id="3241983at2759"/>
<dbReference type="STRING" id="1077348.A0A2G8SLC1"/>
<feature type="region of interest" description="Disordered" evidence="6">
    <location>
        <begin position="208"/>
        <end position="254"/>
    </location>
</feature>
<keyword evidence="3" id="KW-0677">Repeat</keyword>
<dbReference type="AlphaFoldDB" id="A0A2G8SLC1"/>
<dbReference type="PANTHER" id="PTHR15263:SF1">
    <property type="entry name" value="NF-KAPPA-B INHIBITOR-LIKE PROTEIN 1"/>
    <property type="match status" value="1"/>
</dbReference>
<comment type="caution">
    <text evidence="7">The sequence shown here is derived from an EMBL/GenBank/DDBJ whole genome shotgun (WGS) entry which is preliminary data.</text>
</comment>
<organism evidence="7 8">
    <name type="scientific">Ganoderma sinense ZZ0214-1</name>
    <dbReference type="NCBI Taxonomy" id="1077348"/>
    <lineage>
        <taxon>Eukaryota</taxon>
        <taxon>Fungi</taxon>
        <taxon>Dikarya</taxon>
        <taxon>Basidiomycota</taxon>
        <taxon>Agaricomycotina</taxon>
        <taxon>Agaricomycetes</taxon>
        <taxon>Polyporales</taxon>
        <taxon>Polyporaceae</taxon>
        <taxon>Ganoderma</taxon>
    </lineage>
</organism>
<evidence type="ECO:0000256" key="1">
    <source>
        <dbReference type="ARBA" id="ARBA00004123"/>
    </source>
</evidence>